<dbReference type="InterPro" id="IPR045861">
    <property type="entry name" value="CorA_cytoplasmic_dom"/>
</dbReference>
<dbReference type="SUPFAM" id="SSF143865">
    <property type="entry name" value="CorA soluble domain-like"/>
    <property type="match status" value="1"/>
</dbReference>
<protein>
    <recommendedName>
        <fullName evidence="8">Magnesium transport protein CorA</fullName>
    </recommendedName>
</protein>
<keyword evidence="3 8" id="KW-0813">Transport</keyword>
<sequence length="371" mass="43209">MPTFRLSKRVKRPKEKFRFRRRSQPGSMPGTIAPPEDALPSKMRLIVFDQESFIEEFITDVSQIEQYRTPGRICWLDVDGYGEVETLLKLGKMFGLHDLALEDVVNAHQRPKVDDYDQHLFVVARMVQFDRELSFEQIGMFVGNDFVLTLQEGHEGDGLDPVRERIRRGKGRVRRSGTDYLAYTIIDAIVDGYFPVFEQYGARLSDIEDEIENGAEEQTINELHRIRRDVRSLRKAVWPHRDMLNVLLRPVTSGFIKDETQVFLRDVSDHVSQLIDAANYYREMCSDLRDFHSSQIDRRSNDVMKVLTIIATIFIPLSFIAGLYGMNFNPHESPYNMPELDWYFGYPFALALMAGTVLTMLTYFWRKKWIG</sequence>
<dbReference type="Proteomes" id="UP000317318">
    <property type="component" value="Chromosome"/>
</dbReference>
<dbReference type="GO" id="GO:0005886">
    <property type="term" value="C:plasma membrane"/>
    <property type="evidence" value="ECO:0007669"/>
    <property type="project" value="UniProtKB-SubCell"/>
</dbReference>
<name>A0A517R3N1_9PLAN</name>
<evidence type="ECO:0000313" key="9">
    <source>
        <dbReference type="EMBL" id="QDT38466.1"/>
    </source>
</evidence>
<evidence type="ECO:0000256" key="8">
    <source>
        <dbReference type="RuleBase" id="RU362010"/>
    </source>
</evidence>
<evidence type="ECO:0000256" key="3">
    <source>
        <dbReference type="ARBA" id="ARBA00022448"/>
    </source>
</evidence>
<evidence type="ECO:0000313" key="10">
    <source>
        <dbReference type="Proteomes" id="UP000317318"/>
    </source>
</evidence>
<proteinExistence type="inferred from homology"/>
<organism evidence="9 10">
    <name type="scientific">Stratiformator vulcanicus</name>
    <dbReference type="NCBI Taxonomy" id="2527980"/>
    <lineage>
        <taxon>Bacteria</taxon>
        <taxon>Pseudomonadati</taxon>
        <taxon>Planctomycetota</taxon>
        <taxon>Planctomycetia</taxon>
        <taxon>Planctomycetales</taxon>
        <taxon>Planctomycetaceae</taxon>
        <taxon>Stratiformator</taxon>
    </lineage>
</organism>
<feature type="transmembrane region" description="Helical" evidence="8">
    <location>
        <begin position="306"/>
        <end position="324"/>
    </location>
</feature>
<feature type="transmembrane region" description="Helical" evidence="8">
    <location>
        <begin position="344"/>
        <end position="365"/>
    </location>
</feature>
<evidence type="ECO:0000256" key="5">
    <source>
        <dbReference type="ARBA" id="ARBA00022692"/>
    </source>
</evidence>
<dbReference type="Gene3D" id="1.20.58.340">
    <property type="entry name" value="Magnesium transport protein CorA, transmembrane region"/>
    <property type="match status" value="2"/>
</dbReference>
<dbReference type="GO" id="GO:0015095">
    <property type="term" value="F:magnesium ion transmembrane transporter activity"/>
    <property type="evidence" value="ECO:0007669"/>
    <property type="project" value="UniProtKB-UniRule"/>
</dbReference>
<gene>
    <name evidence="8 9" type="primary">corA</name>
    <name evidence="9" type="ORF">Pan189_28600</name>
</gene>
<evidence type="ECO:0000256" key="4">
    <source>
        <dbReference type="ARBA" id="ARBA00022475"/>
    </source>
</evidence>
<comment type="function">
    <text evidence="8">Mediates influx of magnesium ions.</text>
</comment>
<dbReference type="PANTHER" id="PTHR46494:SF1">
    <property type="entry name" value="CORA FAMILY METAL ION TRANSPORTER (EUROFUNG)"/>
    <property type="match status" value="1"/>
</dbReference>
<dbReference type="FunFam" id="1.20.58.340:FF:000012">
    <property type="entry name" value="Magnesium transport protein CorA"/>
    <property type="match status" value="1"/>
</dbReference>
<keyword evidence="4 8" id="KW-1003">Cell membrane</keyword>
<evidence type="ECO:0000256" key="6">
    <source>
        <dbReference type="ARBA" id="ARBA00022989"/>
    </source>
</evidence>
<keyword evidence="7 8" id="KW-0472">Membrane</keyword>
<dbReference type="Pfam" id="PF01544">
    <property type="entry name" value="CorA"/>
    <property type="match status" value="1"/>
</dbReference>
<dbReference type="InterPro" id="IPR002523">
    <property type="entry name" value="MgTranspt_CorA/ZnTranspt_ZntB"/>
</dbReference>
<evidence type="ECO:0000256" key="2">
    <source>
        <dbReference type="ARBA" id="ARBA00009765"/>
    </source>
</evidence>
<accession>A0A517R3N1</accession>
<dbReference type="NCBIfam" id="TIGR00383">
    <property type="entry name" value="corA"/>
    <property type="match status" value="1"/>
</dbReference>
<evidence type="ECO:0000256" key="7">
    <source>
        <dbReference type="ARBA" id="ARBA00023136"/>
    </source>
</evidence>
<reference evidence="9 10" key="1">
    <citation type="submission" date="2019-02" db="EMBL/GenBank/DDBJ databases">
        <title>Deep-cultivation of Planctomycetes and their phenomic and genomic characterization uncovers novel biology.</title>
        <authorList>
            <person name="Wiegand S."/>
            <person name="Jogler M."/>
            <person name="Boedeker C."/>
            <person name="Pinto D."/>
            <person name="Vollmers J."/>
            <person name="Rivas-Marin E."/>
            <person name="Kohn T."/>
            <person name="Peeters S.H."/>
            <person name="Heuer A."/>
            <person name="Rast P."/>
            <person name="Oberbeckmann S."/>
            <person name="Bunk B."/>
            <person name="Jeske O."/>
            <person name="Meyerdierks A."/>
            <person name="Storesund J.E."/>
            <person name="Kallscheuer N."/>
            <person name="Luecker S."/>
            <person name="Lage O.M."/>
            <person name="Pohl T."/>
            <person name="Merkel B.J."/>
            <person name="Hornburger P."/>
            <person name="Mueller R.-W."/>
            <person name="Bruemmer F."/>
            <person name="Labrenz M."/>
            <person name="Spormann A.M."/>
            <person name="Op den Camp H."/>
            <person name="Overmann J."/>
            <person name="Amann R."/>
            <person name="Jetten M.S.M."/>
            <person name="Mascher T."/>
            <person name="Medema M.H."/>
            <person name="Devos D.P."/>
            <person name="Kaster A.-K."/>
            <person name="Ovreas L."/>
            <person name="Rohde M."/>
            <person name="Galperin M.Y."/>
            <person name="Jogler C."/>
        </authorList>
    </citation>
    <scope>NUCLEOTIDE SEQUENCE [LARGE SCALE GENOMIC DNA]</scope>
    <source>
        <strain evidence="9 10">Pan189</strain>
    </source>
</reference>
<dbReference type="InterPro" id="IPR045863">
    <property type="entry name" value="CorA_TM1_TM2"/>
</dbReference>
<comment type="similarity">
    <text evidence="2 8">Belongs to the CorA metal ion transporter (MIT) (TC 1.A.35) family.</text>
</comment>
<dbReference type="OrthoDB" id="9803416at2"/>
<dbReference type="GO" id="GO:0015087">
    <property type="term" value="F:cobalt ion transmembrane transporter activity"/>
    <property type="evidence" value="ECO:0007669"/>
    <property type="project" value="UniProtKB-UniRule"/>
</dbReference>
<keyword evidence="8" id="KW-0460">Magnesium</keyword>
<dbReference type="Gene3D" id="3.30.460.20">
    <property type="entry name" value="CorA soluble domain-like"/>
    <property type="match status" value="1"/>
</dbReference>
<keyword evidence="10" id="KW-1185">Reference proteome</keyword>
<dbReference type="CDD" id="cd12828">
    <property type="entry name" value="TmCorA-like_1"/>
    <property type="match status" value="1"/>
</dbReference>
<comment type="subcellular location">
    <subcellularLocation>
        <location evidence="1">Cell membrane</location>
        <topology evidence="1">Multi-pass membrane protein</topology>
    </subcellularLocation>
    <subcellularLocation>
        <location evidence="8">Membrane</location>
        <topology evidence="8">Multi-pass membrane protein</topology>
    </subcellularLocation>
</comment>
<dbReference type="SUPFAM" id="SSF144083">
    <property type="entry name" value="Magnesium transport protein CorA, transmembrane region"/>
    <property type="match status" value="1"/>
</dbReference>
<keyword evidence="5 8" id="KW-0812">Transmembrane</keyword>
<dbReference type="AlphaFoldDB" id="A0A517R3N1"/>
<dbReference type="InterPro" id="IPR004488">
    <property type="entry name" value="Mg/Co-transport_prot_CorA"/>
</dbReference>
<evidence type="ECO:0000256" key="1">
    <source>
        <dbReference type="ARBA" id="ARBA00004651"/>
    </source>
</evidence>
<dbReference type="GO" id="GO:0050897">
    <property type="term" value="F:cobalt ion binding"/>
    <property type="evidence" value="ECO:0007669"/>
    <property type="project" value="TreeGrafter"/>
</dbReference>
<dbReference type="KEGG" id="svp:Pan189_28600"/>
<dbReference type="RefSeq" id="WP_145364570.1">
    <property type="nucleotide sequence ID" value="NZ_CP036268.1"/>
</dbReference>
<dbReference type="GO" id="GO:0000287">
    <property type="term" value="F:magnesium ion binding"/>
    <property type="evidence" value="ECO:0007669"/>
    <property type="project" value="TreeGrafter"/>
</dbReference>
<dbReference type="EMBL" id="CP036268">
    <property type="protein sequence ID" value="QDT38466.1"/>
    <property type="molecule type" value="Genomic_DNA"/>
</dbReference>
<dbReference type="PANTHER" id="PTHR46494">
    <property type="entry name" value="CORA FAMILY METAL ION TRANSPORTER (EUROFUNG)"/>
    <property type="match status" value="1"/>
</dbReference>
<keyword evidence="6 8" id="KW-1133">Transmembrane helix</keyword>
<keyword evidence="8" id="KW-0406">Ion transport</keyword>